<reference evidence="3" key="1">
    <citation type="submission" date="2016-11" db="UniProtKB">
        <authorList>
            <consortium name="WormBaseParasite"/>
        </authorList>
    </citation>
    <scope>IDENTIFICATION</scope>
</reference>
<evidence type="ECO:0000256" key="1">
    <source>
        <dbReference type="SAM" id="MobiDB-lite"/>
    </source>
</evidence>
<feature type="region of interest" description="Disordered" evidence="1">
    <location>
        <begin position="714"/>
        <end position="784"/>
    </location>
</feature>
<sequence length="784" mass="86619">MTSVVGVKFNIPRDGEQDVRNFVRPAPLPLRSHVGVKMRARTAQLYDPSEPTRDQVRHQNYSRRYRQLSSQGFRTPAWKPYECIGEEVCLDDRQLILSTLGQKEPERVQAPEAEDGKAEDKVAKHVNPSLFIASRKAVKVDLKAELQKSEGIRKRMNIGKSYFEYLQQEKEKRVAEKIRLDQLERLRARTEARPPPETEESTDDEDKEDFAAVNSVHLECFRSAAPDPRQSSRSRQDCRRKKRTRPPRPYTPLHANIGEHPDEPSWCSTHEDAGEQPEFLESLFKQLCALHWLLEAMLQEDPTLMNPISSSWSLKNIGGTWVSARDKERSTAVKKEWDSLVSGRGRHRIGGLAARRSTRIWSSMRTDLTNRSSARSRASTAGSGADGGLGESRATSRASSVSVEESQTETRRSSVQAEQQQQSQSQESRGGIWNKLIVMSTLMKMTGPASRPDEAESAASGDPSDLAGKAAPSGGSGDDAASQADSKPPQPQQAKQRQPRLTRKELAEAAREIGDTLDKEQSVYAEWKGFRAAARKAGQRPASAPVAVDQSGFLSAKKANLVADMRVQLELRRQERDMELRDRLLHMQRHSERVSRLKYSAIPVGEAPHRAVAAVRAAAGYAEAQSSSQSRGRMRRLSVVAAWYDSLMKSVPDEAVESRKMKTITEKLYVMATFVRTRVVDIGEEEFEKWFTQSFPMVTRAVGAASASAVAAAASTGQDQPAHQASAPADSVGGSEAPAPPSALKKPPQPPQSPAPQQQQHADSPQPGAAAKAVAKKQRPLTAI</sequence>
<feature type="region of interest" description="Disordered" evidence="1">
    <location>
        <begin position="186"/>
        <end position="208"/>
    </location>
</feature>
<dbReference type="WBParaSite" id="maker-uti_cns_0046818-snap-gene-0.3-mRNA-1">
    <property type="protein sequence ID" value="maker-uti_cns_0046818-snap-gene-0.3-mRNA-1"/>
    <property type="gene ID" value="maker-uti_cns_0046818-snap-gene-0.3"/>
</dbReference>
<feature type="compositionally biased region" description="Low complexity" evidence="1">
    <location>
        <begin position="391"/>
        <end position="405"/>
    </location>
</feature>
<dbReference type="Pfam" id="PF15769">
    <property type="entry name" value="DUF4698"/>
    <property type="match status" value="1"/>
</dbReference>
<dbReference type="AlphaFoldDB" id="A0A1I8JBM8"/>
<feature type="compositionally biased region" description="Acidic residues" evidence="1">
    <location>
        <begin position="197"/>
        <end position="208"/>
    </location>
</feature>
<feature type="compositionally biased region" description="Basic and acidic residues" evidence="1">
    <location>
        <begin position="257"/>
        <end position="271"/>
    </location>
</feature>
<evidence type="ECO:0000313" key="3">
    <source>
        <dbReference type="WBParaSite" id="maker-uti_cns_0046818-snap-gene-0.3-mRNA-1"/>
    </source>
</evidence>
<name>A0A1I8JBM8_9PLAT</name>
<dbReference type="PANTHER" id="PTHR34754">
    <property type="entry name" value="COILED-COIL DOMAIN-CONTAINING PROTEIN 60"/>
    <property type="match status" value="1"/>
</dbReference>
<dbReference type="Proteomes" id="UP000095280">
    <property type="component" value="Unplaced"/>
</dbReference>
<feature type="region of interest" description="Disordered" evidence="1">
    <location>
        <begin position="446"/>
        <end position="503"/>
    </location>
</feature>
<feature type="compositionally biased region" description="Low complexity" evidence="1">
    <location>
        <begin position="371"/>
        <end position="383"/>
    </location>
</feature>
<dbReference type="PANTHER" id="PTHR34754:SF1">
    <property type="entry name" value="COILED-COIL DOMAIN-CONTAINING PROTEIN 60"/>
    <property type="match status" value="1"/>
</dbReference>
<keyword evidence="2" id="KW-1185">Reference proteome</keyword>
<proteinExistence type="predicted"/>
<feature type="compositionally biased region" description="Low complexity" evidence="1">
    <location>
        <begin position="222"/>
        <end position="233"/>
    </location>
</feature>
<organism evidence="2 3">
    <name type="scientific">Macrostomum lignano</name>
    <dbReference type="NCBI Taxonomy" id="282301"/>
    <lineage>
        <taxon>Eukaryota</taxon>
        <taxon>Metazoa</taxon>
        <taxon>Spiralia</taxon>
        <taxon>Lophotrochozoa</taxon>
        <taxon>Platyhelminthes</taxon>
        <taxon>Rhabditophora</taxon>
        <taxon>Macrostomorpha</taxon>
        <taxon>Macrostomida</taxon>
        <taxon>Macrostomidae</taxon>
        <taxon>Macrostomum</taxon>
    </lineage>
</organism>
<feature type="compositionally biased region" description="Low complexity" evidence="1">
    <location>
        <begin position="413"/>
        <end position="428"/>
    </location>
</feature>
<feature type="region of interest" description="Disordered" evidence="1">
    <location>
        <begin position="364"/>
        <end position="432"/>
    </location>
</feature>
<feature type="compositionally biased region" description="Basic and acidic residues" evidence="1">
    <location>
        <begin position="186"/>
        <end position="196"/>
    </location>
</feature>
<dbReference type="InterPro" id="IPR031526">
    <property type="entry name" value="DUF4698"/>
</dbReference>
<feature type="compositionally biased region" description="Low complexity" evidence="1">
    <location>
        <begin position="755"/>
        <end position="767"/>
    </location>
</feature>
<feature type="compositionally biased region" description="Low complexity" evidence="1">
    <location>
        <begin position="467"/>
        <end position="496"/>
    </location>
</feature>
<protein>
    <submittedName>
        <fullName evidence="3">DUF4757 domain-containing protein</fullName>
    </submittedName>
</protein>
<evidence type="ECO:0000313" key="2">
    <source>
        <dbReference type="Proteomes" id="UP000095280"/>
    </source>
</evidence>
<accession>A0A1I8JBM8</accession>
<feature type="compositionally biased region" description="Basic residues" evidence="1">
    <location>
        <begin position="774"/>
        <end position="784"/>
    </location>
</feature>
<feature type="region of interest" description="Disordered" evidence="1">
    <location>
        <begin position="221"/>
        <end position="271"/>
    </location>
</feature>